<dbReference type="RefSeq" id="WP_353945226.1">
    <property type="nucleotide sequence ID" value="NZ_CP159534.1"/>
</dbReference>
<organism evidence="2">
    <name type="scientific">Streptomyces tabacisoli</name>
    <dbReference type="NCBI Taxonomy" id="3156398"/>
    <lineage>
        <taxon>Bacteria</taxon>
        <taxon>Bacillati</taxon>
        <taxon>Actinomycetota</taxon>
        <taxon>Actinomycetes</taxon>
        <taxon>Kitasatosporales</taxon>
        <taxon>Streptomycetaceae</taxon>
        <taxon>Streptomyces</taxon>
    </lineage>
</organism>
<evidence type="ECO:0000313" key="2">
    <source>
        <dbReference type="EMBL" id="XCJ73775.1"/>
    </source>
</evidence>
<accession>A0AAU8J0K5</accession>
<dbReference type="KEGG" id="stac:ABII15_29140"/>
<feature type="chain" id="PRO_5043347280" evidence="1">
    <location>
        <begin position="29"/>
        <end position="223"/>
    </location>
</feature>
<dbReference type="AlphaFoldDB" id="A0AAU8J0K5"/>
<feature type="signal peptide" evidence="1">
    <location>
        <begin position="1"/>
        <end position="28"/>
    </location>
</feature>
<protein>
    <submittedName>
        <fullName evidence="2">Sporulation delaying protein family toxin</fullName>
    </submittedName>
</protein>
<dbReference type="Pfam" id="PF26137">
    <property type="entry name" value="Toxin_SdpC"/>
    <property type="match status" value="1"/>
</dbReference>
<dbReference type="NCBIfam" id="TIGR04032">
    <property type="entry name" value="toxin_SdpC"/>
    <property type="match status" value="1"/>
</dbReference>
<dbReference type="EMBL" id="CP159534">
    <property type="protein sequence ID" value="XCJ73775.1"/>
    <property type="molecule type" value="Genomic_DNA"/>
</dbReference>
<name>A0AAU8J0K5_9ACTN</name>
<gene>
    <name evidence="2" type="ORF">ABII15_29140</name>
</gene>
<reference evidence="2" key="1">
    <citation type="submission" date="2024-06" db="EMBL/GenBank/DDBJ databases">
        <title>Streptomyces sp. strain HUAS MG91 genome sequences.</title>
        <authorList>
            <person name="Mo P."/>
        </authorList>
    </citation>
    <scope>NUCLEOTIDE SEQUENCE</scope>
    <source>
        <strain evidence="2">HUAS MG91</strain>
    </source>
</reference>
<keyword evidence="1" id="KW-0732">Signal</keyword>
<sequence length="223" mass="22715">MQRTTFRNIAVSSAAALALGIAGPSATALDHGAAAKTASATARAGGSGTTTIGTGQDGRDIFAGLFFVQGEIGQQFAGMPEYTEAEKNYEANNTAEAKAAADRVMDVIAEADPEFFAGYSSDLRSGDPRKVEAGMADAVTLLNKLADEDAKELGTGDAKCVVSVLAVQSLVVVTTGGAAAVSVAVVAQAWKWVVNASRSTTPGSSDLEKDQKIADITRLLAGA</sequence>
<proteinExistence type="predicted"/>
<dbReference type="InterPro" id="IPR023888">
    <property type="entry name" value="SdpC-like"/>
</dbReference>
<evidence type="ECO:0000256" key="1">
    <source>
        <dbReference type="SAM" id="SignalP"/>
    </source>
</evidence>